<comment type="cofactor">
    <cofactor evidence="7">
        <name>Mg(2+)</name>
        <dbReference type="ChEBI" id="CHEBI:18420"/>
    </cofactor>
    <cofactor evidence="7">
        <name>Mn(2+)</name>
        <dbReference type="ChEBI" id="CHEBI:29035"/>
    </cofactor>
</comment>
<dbReference type="InterPro" id="IPR004433">
    <property type="entry name" value="MenaQ_synth_MenD"/>
</dbReference>
<comment type="cofactor">
    <cofactor evidence="7">
        <name>thiamine diphosphate</name>
        <dbReference type="ChEBI" id="CHEBI:58937"/>
    </cofactor>
    <text evidence="7">Binds 1 thiamine pyrophosphate per subunit.</text>
</comment>
<dbReference type="PANTHER" id="PTHR42916">
    <property type="entry name" value="2-SUCCINYL-5-ENOLPYRUVYL-6-HYDROXY-3-CYCLOHEXENE-1-CARBOXYLATE SYNTHASE"/>
    <property type="match status" value="1"/>
</dbReference>
<evidence type="ECO:0000259" key="8">
    <source>
        <dbReference type="Pfam" id="PF02775"/>
    </source>
</evidence>
<keyword evidence="4 7" id="KW-0460">Magnesium</keyword>
<dbReference type="AlphaFoldDB" id="A0AAX2CM41"/>
<dbReference type="Pfam" id="PF02775">
    <property type="entry name" value="TPP_enzyme_C"/>
    <property type="match status" value="1"/>
</dbReference>
<dbReference type="CDD" id="cd07037">
    <property type="entry name" value="TPP_PYR_MenD"/>
    <property type="match status" value="1"/>
</dbReference>
<comment type="similarity">
    <text evidence="7">Belongs to the TPP enzyme family. MenD subfamily.</text>
</comment>
<evidence type="ECO:0000256" key="7">
    <source>
        <dbReference type="HAMAP-Rule" id="MF_01659"/>
    </source>
</evidence>
<dbReference type="InterPro" id="IPR011766">
    <property type="entry name" value="TPP_enzyme_TPP-bd"/>
</dbReference>
<dbReference type="Proteomes" id="UP000242164">
    <property type="component" value="Unassembled WGS sequence"/>
</dbReference>
<evidence type="ECO:0000259" key="10">
    <source>
        <dbReference type="Pfam" id="PF16582"/>
    </source>
</evidence>
<dbReference type="EC" id="2.2.1.9" evidence="7"/>
<protein>
    <recommendedName>
        <fullName evidence="7">2-succinyl-5-enolpyruvyl-6-hydroxy-3-cyclohexene-1-carboxylate synthase</fullName>
        <shortName evidence="7">SEPHCHC synthase</shortName>
        <ecNumber evidence="7">2.2.1.9</ecNumber>
    </recommendedName>
    <alternativeName>
        <fullName evidence="7">Menaquinone biosynthesis protein MenD</fullName>
    </alternativeName>
</protein>
<reference evidence="11 12" key="1">
    <citation type="submission" date="2016-08" db="EMBL/GenBank/DDBJ databases">
        <authorList>
            <person name="Loux V."/>
            <person name="Rue O."/>
        </authorList>
    </citation>
    <scope>NUCLEOTIDE SEQUENCE [LARGE SCALE GENOMIC DNA]</scope>
    <source>
        <strain evidence="11 12">AFSSA_08CEB44bac</strain>
    </source>
</reference>
<organism evidence="11 12">
    <name type="scientific">Bacillus cytotoxicus</name>
    <dbReference type="NCBI Taxonomy" id="580165"/>
    <lineage>
        <taxon>Bacteria</taxon>
        <taxon>Bacillati</taxon>
        <taxon>Bacillota</taxon>
        <taxon>Bacilli</taxon>
        <taxon>Bacillales</taxon>
        <taxon>Bacillaceae</taxon>
        <taxon>Bacillus</taxon>
        <taxon>Bacillus cereus group</taxon>
    </lineage>
</organism>
<name>A0AAX2CM41_9BACI</name>
<evidence type="ECO:0000256" key="4">
    <source>
        <dbReference type="ARBA" id="ARBA00022842"/>
    </source>
</evidence>
<dbReference type="SUPFAM" id="SSF52518">
    <property type="entry name" value="Thiamin diphosphate-binding fold (THDP-binding)"/>
    <property type="match status" value="2"/>
</dbReference>
<comment type="catalytic activity">
    <reaction evidence="7">
        <text>isochorismate + 2-oxoglutarate + H(+) = 5-enolpyruvoyl-6-hydroxy-2-succinyl-cyclohex-3-ene-1-carboxylate + CO2</text>
        <dbReference type="Rhea" id="RHEA:25593"/>
        <dbReference type="ChEBI" id="CHEBI:15378"/>
        <dbReference type="ChEBI" id="CHEBI:16526"/>
        <dbReference type="ChEBI" id="CHEBI:16810"/>
        <dbReference type="ChEBI" id="CHEBI:29780"/>
        <dbReference type="ChEBI" id="CHEBI:58818"/>
        <dbReference type="EC" id="2.2.1.9"/>
    </reaction>
</comment>
<keyword evidence="6 7" id="KW-0464">Manganese</keyword>
<comment type="function">
    <text evidence="7">Catalyzes the thiamine diphosphate-dependent decarboxylation of 2-oxoglutarate and the subsequent addition of the resulting succinic semialdehyde-thiamine pyrophosphate anion to isochorismate to yield 2-succinyl-5-enolpyruvyl-6-hydroxy-3-cyclohexene-1-carboxylate (SEPHCHC).</text>
</comment>
<evidence type="ECO:0000256" key="2">
    <source>
        <dbReference type="ARBA" id="ARBA00022679"/>
    </source>
</evidence>
<dbReference type="HAMAP" id="MF_01659">
    <property type="entry name" value="MenD"/>
    <property type="match status" value="1"/>
</dbReference>
<feature type="domain" description="Menaquinone biosynthesis protein MenD middle" evidence="10">
    <location>
        <begin position="220"/>
        <end position="404"/>
    </location>
</feature>
<dbReference type="GO" id="GO:0030145">
    <property type="term" value="F:manganese ion binding"/>
    <property type="evidence" value="ECO:0007669"/>
    <property type="project" value="UniProtKB-UniRule"/>
</dbReference>
<proteinExistence type="inferred from homology"/>
<dbReference type="GO" id="GO:0009234">
    <property type="term" value="P:menaquinone biosynthetic process"/>
    <property type="evidence" value="ECO:0007669"/>
    <property type="project" value="UniProtKB-UniRule"/>
</dbReference>
<dbReference type="NCBIfam" id="TIGR00173">
    <property type="entry name" value="menD"/>
    <property type="match status" value="1"/>
</dbReference>
<dbReference type="Pfam" id="PF02776">
    <property type="entry name" value="TPP_enzyme_N"/>
    <property type="match status" value="1"/>
</dbReference>
<dbReference type="CDD" id="cd02009">
    <property type="entry name" value="TPP_SHCHC_synthase"/>
    <property type="match status" value="1"/>
</dbReference>
<feature type="domain" description="Thiamine pyrophosphate enzyme TPP-binding" evidence="8">
    <location>
        <begin position="431"/>
        <end position="553"/>
    </location>
</feature>
<dbReference type="Gene3D" id="3.40.50.970">
    <property type="match status" value="2"/>
</dbReference>
<dbReference type="Pfam" id="PF16582">
    <property type="entry name" value="TPP_enzyme_M_2"/>
    <property type="match status" value="1"/>
</dbReference>
<dbReference type="PIRSF" id="PIRSF004983">
    <property type="entry name" value="MenD"/>
    <property type="match status" value="1"/>
</dbReference>
<keyword evidence="1 7" id="KW-0474">Menaquinone biosynthesis</keyword>
<keyword evidence="5 7" id="KW-0786">Thiamine pyrophosphate</keyword>
<feature type="domain" description="Thiamine pyrophosphate enzyme N-terminal TPP-binding" evidence="9">
    <location>
        <begin position="14"/>
        <end position="125"/>
    </location>
</feature>
<dbReference type="InterPro" id="IPR029061">
    <property type="entry name" value="THDP-binding"/>
</dbReference>
<dbReference type="SMR" id="A0AAX2CM41"/>
<dbReference type="Gene3D" id="3.40.50.1220">
    <property type="entry name" value="TPP-binding domain"/>
    <property type="match status" value="1"/>
</dbReference>
<keyword evidence="3 7" id="KW-0479">Metal-binding</keyword>
<comment type="caution">
    <text evidence="11">The sequence shown here is derived from an EMBL/GenBank/DDBJ whole genome shotgun (WGS) entry which is preliminary data.</text>
</comment>
<comment type="subunit">
    <text evidence="7">Homodimer.</text>
</comment>
<dbReference type="GO" id="GO:0000287">
    <property type="term" value="F:magnesium ion binding"/>
    <property type="evidence" value="ECO:0007669"/>
    <property type="project" value="UniProtKB-UniRule"/>
</dbReference>
<dbReference type="GO" id="GO:0070204">
    <property type="term" value="F:2-succinyl-5-enolpyruvyl-6-hydroxy-3-cyclohexene-1-carboxylic-acid synthase activity"/>
    <property type="evidence" value="ECO:0007669"/>
    <property type="project" value="UniProtKB-UniRule"/>
</dbReference>
<evidence type="ECO:0000256" key="1">
    <source>
        <dbReference type="ARBA" id="ARBA00022428"/>
    </source>
</evidence>
<dbReference type="InterPro" id="IPR029035">
    <property type="entry name" value="DHS-like_NAD/FAD-binding_dom"/>
</dbReference>
<dbReference type="PANTHER" id="PTHR42916:SF1">
    <property type="entry name" value="PROTEIN PHYLLO, CHLOROPLASTIC"/>
    <property type="match status" value="1"/>
</dbReference>
<evidence type="ECO:0000256" key="3">
    <source>
        <dbReference type="ARBA" id="ARBA00022723"/>
    </source>
</evidence>
<dbReference type="GO" id="GO:0030976">
    <property type="term" value="F:thiamine pyrophosphate binding"/>
    <property type="evidence" value="ECO:0007669"/>
    <property type="project" value="UniProtKB-UniRule"/>
</dbReference>
<dbReference type="RefSeq" id="WP_012095947.1">
    <property type="nucleotide sequence ID" value="NZ_CP024109.1"/>
</dbReference>
<comment type="pathway">
    <text evidence="7">Quinol/quinone metabolism; menaquinone biosynthesis.</text>
</comment>
<dbReference type="EMBL" id="FMIK01000051">
    <property type="protein sequence ID" value="SCM03943.1"/>
    <property type="molecule type" value="Genomic_DNA"/>
</dbReference>
<sequence>MNNHIEALSYYLGAFVDELARLNVCDVVISPGSRSTPLALLMEQHEQIKTYLHVDERSAAFFALGMAKAKKQPVAILCTSGTAAANYYPAVCEAYHARVPLLVLTADRPHELRDVGAPQAMNQFNLYGSFVKQFMEMALPEAREPMYQYVRMAAGRAVASASFAPMGPVHMNFPLREPLIPDFSLDGLWEQGCGEYTNRVQQGSMTLTSEYIRSLIKRLSRLEKGLIVCGDDSHLELVEVIAEFAEKTGYPVLADPLSNLRTGSHNQTMIIDCYDTFLRNELLKDTWKPDIIIRFGGMPVSKALTQYIKKQESAVHIIVDESGKWRDPALMTTEVVSASDVAFCKAMTEHMQKREQNDWFKKWKHINDKTKETLREVEAYDTAFEGKVITDIVRILPEGATLFVSNSMPIRDADTFLFTNEKKIHVMANRGVNGIDGIISTALGASTVCEPLVLVIGDLSFYHDLNGLLAAKLHDLNITIVVVNNDGGGIFSFLPQYESKEHFESLFGTPLGLDYEHVVKMYGGSFVRVSGWEAFREEVQKGIIERGLHVVEICTNREENVQLHRKLWAKSVIEIKDMLQGDTE</sequence>
<keyword evidence="2 7" id="KW-0808">Transferase</keyword>
<comment type="pathway">
    <text evidence="7">Quinol/quinone metabolism; 1,4-dihydroxy-2-naphthoate biosynthesis; 1,4-dihydroxy-2-naphthoate from chorismate: step 2/7.</text>
</comment>
<evidence type="ECO:0000313" key="11">
    <source>
        <dbReference type="EMBL" id="SCM03943.1"/>
    </source>
</evidence>
<dbReference type="InterPro" id="IPR032264">
    <property type="entry name" value="MenD_middle"/>
</dbReference>
<evidence type="ECO:0000259" key="9">
    <source>
        <dbReference type="Pfam" id="PF02776"/>
    </source>
</evidence>
<dbReference type="SUPFAM" id="SSF52467">
    <property type="entry name" value="DHS-like NAD/FAD-binding domain"/>
    <property type="match status" value="1"/>
</dbReference>
<dbReference type="InterPro" id="IPR012001">
    <property type="entry name" value="Thiamin_PyroP_enz_TPP-bd_dom"/>
</dbReference>
<dbReference type="GeneID" id="33898724"/>
<evidence type="ECO:0000256" key="6">
    <source>
        <dbReference type="ARBA" id="ARBA00023211"/>
    </source>
</evidence>
<evidence type="ECO:0000313" key="12">
    <source>
        <dbReference type="Proteomes" id="UP000242164"/>
    </source>
</evidence>
<accession>A0AAX2CM41</accession>
<gene>
    <name evidence="7" type="primary">menD</name>
    <name evidence="11" type="ORF">BCB44BAC_03915</name>
</gene>
<evidence type="ECO:0000256" key="5">
    <source>
        <dbReference type="ARBA" id="ARBA00023052"/>
    </source>
</evidence>